<evidence type="ECO:0000256" key="2">
    <source>
        <dbReference type="ARBA" id="ARBA00023125"/>
    </source>
</evidence>
<evidence type="ECO:0000313" key="5">
    <source>
        <dbReference type="EMBL" id="MFC3145411.1"/>
    </source>
</evidence>
<keyword evidence="6" id="KW-1185">Reference proteome</keyword>
<sequence length="154" mass="16989">MTALRTRFGFRFVTLARVWRRAVDLELVASGLTDATWTPLIHLSESGDAITQKELARRVGIDGSTLVRLVDLLSEAGLVERKPDPADRRAKRVVLTEAGHAEVGRIRARIAEAEEQFLADLDEDTIATMTRAFALIEQRVEGVLADHGDGKRAS</sequence>
<gene>
    <name evidence="5" type="ORF">ACFOGP_22010</name>
</gene>
<evidence type="ECO:0000256" key="3">
    <source>
        <dbReference type="ARBA" id="ARBA00023163"/>
    </source>
</evidence>
<dbReference type="InterPro" id="IPR036388">
    <property type="entry name" value="WH-like_DNA-bd_sf"/>
</dbReference>
<dbReference type="SUPFAM" id="SSF46785">
    <property type="entry name" value="Winged helix' DNA-binding domain"/>
    <property type="match status" value="1"/>
</dbReference>
<dbReference type="PROSITE" id="PS50995">
    <property type="entry name" value="HTH_MARR_2"/>
    <property type="match status" value="1"/>
</dbReference>
<proteinExistence type="predicted"/>
<organism evidence="5 6">
    <name type="scientific">Psychromarinibacter halotolerans</name>
    <dbReference type="NCBI Taxonomy" id="1775175"/>
    <lineage>
        <taxon>Bacteria</taxon>
        <taxon>Pseudomonadati</taxon>
        <taxon>Pseudomonadota</taxon>
        <taxon>Alphaproteobacteria</taxon>
        <taxon>Rhodobacterales</taxon>
        <taxon>Paracoccaceae</taxon>
        <taxon>Psychromarinibacter</taxon>
    </lineage>
</organism>
<accession>A0ABV7GYS0</accession>
<evidence type="ECO:0000256" key="1">
    <source>
        <dbReference type="ARBA" id="ARBA00023015"/>
    </source>
</evidence>
<dbReference type="EMBL" id="JBHRTB010000010">
    <property type="protein sequence ID" value="MFC3145411.1"/>
    <property type="molecule type" value="Genomic_DNA"/>
</dbReference>
<comment type="caution">
    <text evidence="5">The sequence shown here is derived from an EMBL/GenBank/DDBJ whole genome shotgun (WGS) entry which is preliminary data.</text>
</comment>
<dbReference type="PANTHER" id="PTHR33164:SF64">
    <property type="entry name" value="TRANSCRIPTIONAL REGULATOR SLYA"/>
    <property type="match status" value="1"/>
</dbReference>
<dbReference type="PRINTS" id="PR00598">
    <property type="entry name" value="HTHMARR"/>
</dbReference>
<dbReference type="PANTHER" id="PTHR33164">
    <property type="entry name" value="TRANSCRIPTIONAL REGULATOR, MARR FAMILY"/>
    <property type="match status" value="1"/>
</dbReference>
<dbReference type="SMART" id="SM00347">
    <property type="entry name" value="HTH_MARR"/>
    <property type="match status" value="1"/>
</dbReference>
<reference evidence="6" key="1">
    <citation type="journal article" date="2019" name="Int. J. Syst. Evol. Microbiol.">
        <title>The Global Catalogue of Microorganisms (GCM) 10K type strain sequencing project: providing services to taxonomists for standard genome sequencing and annotation.</title>
        <authorList>
            <consortium name="The Broad Institute Genomics Platform"/>
            <consortium name="The Broad Institute Genome Sequencing Center for Infectious Disease"/>
            <person name="Wu L."/>
            <person name="Ma J."/>
        </authorList>
    </citation>
    <scope>NUCLEOTIDE SEQUENCE [LARGE SCALE GENOMIC DNA]</scope>
    <source>
        <strain evidence="6">KCTC 52366</strain>
    </source>
</reference>
<dbReference type="Pfam" id="PF12802">
    <property type="entry name" value="MarR_2"/>
    <property type="match status" value="1"/>
</dbReference>
<keyword evidence="1" id="KW-0805">Transcription regulation</keyword>
<dbReference type="Gene3D" id="1.10.10.10">
    <property type="entry name" value="Winged helix-like DNA-binding domain superfamily/Winged helix DNA-binding domain"/>
    <property type="match status" value="1"/>
</dbReference>
<protein>
    <submittedName>
        <fullName evidence="5">MarR family winged helix-turn-helix transcriptional regulator</fullName>
    </submittedName>
</protein>
<keyword evidence="2" id="KW-0238">DNA-binding</keyword>
<keyword evidence="3" id="KW-0804">Transcription</keyword>
<evidence type="ECO:0000259" key="4">
    <source>
        <dbReference type="PROSITE" id="PS50995"/>
    </source>
</evidence>
<dbReference type="Proteomes" id="UP001595632">
    <property type="component" value="Unassembled WGS sequence"/>
</dbReference>
<feature type="domain" description="HTH marR-type" evidence="4">
    <location>
        <begin position="1"/>
        <end position="138"/>
    </location>
</feature>
<dbReference type="InterPro" id="IPR039422">
    <property type="entry name" value="MarR/SlyA-like"/>
</dbReference>
<name>A0ABV7GYS0_9RHOB</name>
<dbReference type="InterPro" id="IPR000835">
    <property type="entry name" value="HTH_MarR-typ"/>
</dbReference>
<dbReference type="InterPro" id="IPR036390">
    <property type="entry name" value="WH_DNA-bd_sf"/>
</dbReference>
<evidence type="ECO:0000313" key="6">
    <source>
        <dbReference type="Proteomes" id="UP001595632"/>
    </source>
</evidence>